<sequence length="333" mass="35349">MECALPESVLESDITTKGFYMAFYSKFLAIALVGSLSSLASAGPLNDYNLILFGDLNVSGGSGHIEGKAFIGGDVVNASIFAQKEPANSTADTVKVVGNFKSNNGTHIDRGYLAYQGNFSGPTNICNGAGLTPDGCVKKVTDGSLTAEKAVLFSQLQAESDYYKGLSTSDNTALIGDMNNKKFSYTGSATDLVVFNITADKLAGPQWSLDMDFATALNVVINVSGTSFTAGNTKNGTESFRNNFNNVLWNFYEATTLNFGDSWYGSILALNATIDTKSNLDGAVAAKSYVGNGEIHKGSWSYTPPTTEVTEPSILILLMSGLGLIGLSRLRRR</sequence>
<dbReference type="InterPro" id="IPR026588">
    <property type="entry name" value="Choice_anch_A"/>
</dbReference>
<dbReference type="AlphaFoldDB" id="A0A266QBL0"/>
<accession>A0A266QBL0</accession>
<evidence type="ECO:0000313" key="3">
    <source>
        <dbReference type="Proteomes" id="UP000216101"/>
    </source>
</evidence>
<dbReference type="Pfam" id="PF20597">
    <property type="entry name" value="pAdhesive_15"/>
    <property type="match status" value="1"/>
</dbReference>
<dbReference type="Proteomes" id="UP000216101">
    <property type="component" value="Unassembled WGS sequence"/>
</dbReference>
<evidence type="ECO:0000313" key="2">
    <source>
        <dbReference type="EMBL" id="OZY87190.1"/>
    </source>
</evidence>
<comment type="caution">
    <text evidence="2">The sequence shown here is derived from an EMBL/GenBank/DDBJ whole genome shotgun (WGS) entry which is preliminary data.</text>
</comment>
<keyword evidence="3" id="KW-1185">Reference proteome</keyword>
<reference evidence="3" key="1">
    <citation type="submission" date="2017-05" db="EMBL/GenBank/DDBJ databases">
        <authorList>
            <person name="Barney B.M."/>
        </authorList>
    </citation>
    <scope>NUCLEOTIDE SEQUENCE [LARGE SCALE GENOMIC DNA]</scope>
    <source>
        <strain evidence="3">PSBB022</strain>
    </source>
</reference>
<feature type="domain" description="Choice-of-anchor A" evidence="1">
    <location>
        <begin position="42"/>
        <end position="296"/>
    </location>
</feature>
<dbReference type="NCBIfam" id="TIGR04215">
    <property type="entry name" value="choice_anch_A"/>
    <property type="match status" value="1"/>
</dbReference>
<organism evidence="2 3">
    <name type="scientific">Cellvibrio mixtus</name>
    <dbReference type="NCBI Taxonomy" id="39650"/>
    <lineage>
        <taxon>Bacteria</taxon>
        <taxon>Pseudomonadati</taxon>
        <taxon>Pseudomonadota</taxon>
        <taxon>Gammaproteobacteria</taxon>
        <taxon>Cellvibrionales</taxon>
        <taxon>Cellvibrionaceae</taxon>
        <taxon>Cellvibrio</taxon>
    </lineage>
</organism>
<dbReference type="EMBL" id="NHNI01000001">
    <property type="protein sequence ID" value="OZY87190.1"/>
    <property type="molecule type" value="Genomic_DNA"/>
</dbReference>
<gene>
    <name evidence="2" type="ORF">CBP51_09450</name>
</gene>
<protein>
    <recommendedName>
        <fullName evidence="1">Choice-of-anchor A domain-containing protein</fullName>
    </recommendedName>
</protein>
<name>A0A266QBL0_9GAMM</name>
<evidence type="ECO:0000259" key="1">
    <source>
        <dbReference type="Pfam" id="PF20597"/>
    </source>
</evidence>
<proteinExistence type="predicted"/>